<accession>A0A179B794</accession>
<dbReference type="SUPFAM" id="SSF102645">
    <property type="entry name" value="CoaB-like"/>
    <property type="match status" value="1"/>
</dbReference>
<feature type="binding site" evidence="3">
    <location>
        <position position="360"/>
    </location>
    <ligand>
        <name>CTP</name>
        <dbReference type="ChEBI" id="CHEBI:37563"/>
    </ligand>
</feature>
<dbReference type="UniPathway" id="UPA00241">
    <property type="reaction ID" value="UER00353"/>
</dbReference>
<comment type="caution">
    <text evidence="7">The sequence shown here is derived from an EMBL/GenBank/DDBJ whole genome shotgun (WGS) entry which is preliminary data.</text>
</comment>
<dbReference type="GO" id="GO:0004632">
    <property type="term" value="F:phosphopantothenate--cysteine ligase activity"/>
    <property type="evidence" value="ECO:0007669"/>
    <property type="project" value="UniProtKB-UniRule"/>
</dbReference>
<name>A0A179B794_9ACTO</name>
<keyword evidence="8" id="KW-1185">Reference proteome</keyword>
<dbReference type="Pfam" id="PF02441">
    <property type="entry name" value="Flavoprotein"/>
    <property type="match status" value="1"/>
</dbReference>
<dbReference type="EC" id="6.3.2.5" evidence="3"/>
<dbReference type="InterPro" id="IPR036551">
    <property type="entry name" value="Flavin_trans-like"/>
</dbReference>
<dbReference type="OrthoDB" id="9802554at2"/>
<comment type="cofactor">
    <cofactor evidence="3">
        <name>FMN</name>
        <dbReference type="ChEBI" id="CHEBI:58210"/>
    </cofactor>
    <text evidence="3">Binds 1 FMN per subunit.</text>
</comment>
<keyword evidence="3" id="KW-0460">Magnesium</keyword>
<dbReference type="EMBL" id="LVZK01000001">
    <property type="protein sequence ID" value="OAP86884.1"/>
    <property type="molecule type" value="Genomic_DNA"/>
</dbReference>
<dbReference type="AlphaFoldDB" id="A0A179B794"/>
<evidence type="ECO:0000256" key="3">
    <source>
        <dbReference type="HAMAP-Rule" id="MF_02225"/>
    </source>
</evidence>
<comment type="function">
    <text evidence="4">Catalyzes two steps in the biosynthesis of coenzyme A. In the first step cysteine is conjugated to 4'-phosphopantothenate to form 4-phosphopantothenoylcysteine, in the latter compound is decarboxylated to form 4'-phosphopantotheine.</text>
</comment>
<keyword evidence="2 3" id="KW-0456">Lyase</keyword>
<comment type="cofactor">
    <cofactor evidence="3">
        <name>Mg(2+)</name>
        <dbReference type="ChEBI" id="CHEBI:18420"/>
    </cofactor>
</comment>
<feature type="binding site" evidence="3">
    <location>
        <position position="296"/>
    </location>
    <ligand>
        <name>CTP</name>
        <dbReference type="ChEBI" id="CHEBI:37563"/>
    </ligand>
</feature>
<dbReference type="GO" id="GO:0071513">
    <property type="term" value="C:phosphopantothenoylcysteine decarboxylase complex"/>
    <property type="evidence" value="ECO:0007669"/>
    <property type="project" value="TreeGrafter"/>
</dbReference>
<dbReference type="InterPro" id="IPR035929">
    <property type="entry name" value="CoaB-like_sf"/>
</dbReference>
<sequence length="420" mass="43982">MDHGERLTARRAFRKEGLLSIVVGVSGGIAAYKACAAVRLFKEAGHRVTVVATRAALDLVGAVTWEALSGRRVYTDVCEDAADVAHVRLAREADAIVVVPATANTLAKIRAGIADNMLTSVVSAATCPVFVAPAMHTEMWFNPATQENVAVLRERGVRFIGPASGRLTGADSGVGRLSEPGDVVAAVLSAMRESGGPRDLLGLTFAVSAGGTREPIDPVRYLGNRSTGRFGTAITRLAAERGAKAILVESNVASDVLREAGDAEIRHAPSALELRDAMQAASLEADVLVMAAAVADFRPAKVSPTKQKKTGESFLPIELVENPDVLAGLAAARRPGQTIVGFAAETGDERCSVEDYGREKALRKGADLTVVNGVGEGIGFGDVDSRIVVLDSKGDVVARAEGSKEELARVIVDAVVRLRS</sequence>
<dbReference type="GO" id="GO:0046872">
    <property type="term" value="F:metal ion binding"/>
    <property type="evidence" value="ECO:0007669"/>
    <property type="project" value="UniProtKB-KW"/>
</dbReference>
<comment type="catalytic activity">
    <reaction evidence="3 4">
        <text>N-[(R)-4-phosphopantothenoyl]-L-cysteine + H(+) = (R)-4'-phosphopantetheine + CO2</text>
        <dbReference type="Rhea" id="RHEA:16793"/>
        <dbReference type="ChEBI" id="CHEBI:15378"/>
        <dbReference type="ChEBI" id="CHEBI:16526"/>
        <dbReference type="ChEBI" id="CHEBI:59458"/>
        <dbReference type="ChEBI" id="CHEBI:61723"/>
        <dbReference type="EC" id="4.1.1.36"/>
    </reaction>
</comment>
<organism evidence="7 8">
    <name type="scientific">Peptidiphaga gingivicola</name>
    <dbReference type="NCBI Taxonomy" id="2741497"/>
    <lineage>
        <taxon>Bacteria</taxon>
        <taxon>Bacillati</taxon>
        <taxon>Actinomycetota</taxon>
        <taxon>Actinomycetes</taxon>
        <taxon>Actinomycetales</taxon>
        <taxon>Actinomycetaceae</taxon>
        <taxon>Peptidiphaga</taxon>
    </lineage>
</organism>
<dbReference type="Proteomes" id="UP000078368">
    <property type="component" value="Unassembled WGS sequence"/>
</dbReference>
<gene>
    <name evidence="3" type="primary">coaBC</name>
    <name evidence="7" type="ORF">A4H34_07175</name>
</gene>
<dbReference type="RefSeq" id="WP_064231520.1">
    <property type="nucleotide sequence ID" value="NZ_LVZK01000001.1"/>
</dbReference>
<feature type="region of interest" description="Phosphopantothenoylcysteine decarboxylase" evidence="3">
    <location>
        <begin position="1"/>
        <end position="204"/>
    </location>
</feature>
<comment type="similarity">
    <text evidence="3 4">In the N-terminal section; belongs to the HFCD (homo-oligomeric flavin containing Cys decarboxylase) superfamily.</text>
</comment>
<dbReference type="GO" id="GO:0010181">
    <property type="term" value="F:FMN binding"/>
    <property type="evidence" value="ECO:0007669"/>
    <property type="project" value="UniProtKB-UniRule"/>
</dbReference>
<dbReference type="PANTHER" id="PTHR14359:SF6">
    <property type="entry name" value="PHOSPHOPANTOTHENOYLCYSTEINE DECARBOXYLASE"/>
    <property type="match status" value="1"/>
</dbReference>
<dbReference type="STRING" id="1823756.A4H34_07175"/>
<feature type="binding site" evidence="3">
    <location>
        <position position="342"/>
    </location>
    <ligand>
        <name>CTP</name>
        <dbReference type="ChEBI" id="CHEBI:37563"/>
    </ligand>
</feature>
<feature type="region of interest" description="Phosphopantothenate--cysteine ligase" evidence="3">
    <location>
        <begin position="205"/>
        <end position="420"/>
    </location>
</feature>
<comment type="catalytic activity">
    <reaction evidence="3 4">
        <text>(R)-4'-phosphopantothenate + L-cysteine + CTP = N-[(R)-4-phosphopantothenoyl]-L-cysteine + CMP + diphosphate + H(+)</text>
        <dbReference type="Rhea" id="RHEA:19397"/>
        <dbReference type="ChEBI" id="CHEBI:10986"/>
        <dbReference type="ChEBI" id="CHEBI:15378"/>
        <dbReference type="ChEBI" id="CHEBI:33019"/>
        <dbReference type="ChEBI" id="CHEBI:35235"/>
        <dbReference type="ChEBI" id="CHEBI:37563"/>
        <dbReference type="ChEBI" id="CHEBI:59458"/>
        <dbReference type="ChEBI" id="CHEBI:60377"/>
        <dbReference type="EC" id="6.3.2.5"/>
    </reaction>
</comment>
<dbReference type="NCBIfam" id="TIGR00521">
    <property type="entry name" value="coaBC_dfp"/>
    <property type="match status" value="1"/>
</dbReference>
<evidence type="ECO:0000313" key="8">
    <source>
        <dbReference type="Proteomes" id="UP000078368"/>
    </source>
</evidence>
<dbReference type="HAMAP" id="MF_02225">
    <property type="entry name" value="CoaBC"/>
    <property type="match status" value="1"/>
</dbReference>
<feature type="domain" description="Flavoprotein" evidence="5">
    <location>
        <begin position="20"/>
        <end position="190"/>
    </location>
</feature>
<keyword evidence="3 4" id="KW-0436">Ligase</keyword>
<evidence type="ECO:0000256" key="1">
    <source>
        <dbReference type="ARBA" id="ARBA00022793"/>
    </source>
</evidence>
<evidence type="ECO:0000256" key="2">
    <source>
        <dbReference type="ARBA" id="ARBA00023239"/>
    </source>
</evidence>
<dbReference type="EC" id="4.1.1.36" evidence="3"/>
<dbReference type="Gene3D" id="3.40.50.1950">
    <property type="entry name" value="Flavin prenyltransferase-like"/>
    <property type="match status" value="1"/>
</dbReference>
<dbReference type="InterPro" id="IPR007085">
    <property type="entry name" value="DNA/pantothenate-metab_flavo_C"/>
</dbReference>
<comment type="caution">
    <text evidence="3">Lacks conserved residue(s) required for the propagation of feature annotation.</text>
</comment>
<keyword evidence="3 4" id="KW-0285">Flavoprotein</keyword>
<dbReference type="Pfam" id="PF04127">
    <property type="entry name" value="DFP"/>
    <property type="match status" value="1"/>
</dbReference>
<dbReference type="InterPro" id="IPR005252">
    <property type="entry name" value="CoaBC"/>
</dbReference>
<protein>
    <recommendedName>
        <fullName evidence="3">Coenzyme A biosynthesis bifunctional protein CoaBC</fullName>
    </recommendedName>
    <alternativeName>
        <fullName evidence="3">DNA/pantothenate metabolism flavoprotein</fullName>
    </alternativeName>
    <alternativeName>
        <fullName evidence="3">Phosphopantothenoylcysteine synthetase/decarboxylase</fullName>
        <shortName evidence="3">PPCS-PPCDC</shortName>
    </alternativeName>
    <domain>
        <recommendedName>
            <fullName evidence="3">Phosphopantothenoylcysteine decarboxylase</fullName>
            <shortName evidence="3">PPC decarboxylase</shortName>
            <shortName evidence="3">PPC-DC</shortName>
            <ecNumber evidence="3">4.1.1.36</ecNumber>
        </recommendedName>
        <alternativeName>
            <fullName evidence="3">CoaC</fullName>
        </alternativeName>
    </domain>
    <domain>
        <recommendedName>
            <fullName evidence="3">Phosphopantothenate--cysteine ligase</fullName>
            <ecNumber evidence="3">6.3.2.5</ecNumber>
        </recommendedName>
        <alternativeName>
            <fullName evidence="3">CoaB</fullName>
        </alternativeName>
        <alternativeName>
            <fullName evidence="3">Phosphopantothenoylcysteine synthetase</fullName>
            <shortName evidence="3">PPC synthetase</shortName>
            <shortName evidence="3">PPC-S</shortName>
        </alternativeName>
    </domain>
</protein>
<evidence type="ECO:0000313" key="7">
    <source>
        <dbReference type="EMBL" id="OAP86884.1"/>
    </source>
</evidence>
<keyword evidence="3" id="KW-0479">Metal-binding</keyword>
<feature type="binding site" evidence="3">
    <location>
        <position position="306"/>
    </location>
    <ligand>
        <name>CTP</name>
        <dbReference type="ChEBI" id="CHEBI:37563"/>
    </ligand>
</feature>
<keyword evidence="1 3" id="KW-0210">Decarboxylase</keyword>
<feature type="binding site" evidence="3">
    <location>
        <position position="364"/>
    </location>
    <ligand>
        <name>CTP</name>
        <dbReference type="ChEBI" id="CHEBI:37563"/>
    </ligand>
</feature>
<comment type="function">
    <text evidence="3">Catalyzes two sequential steps in the biosynthesis of coenzyme A. In the first step cysteine is conjugated to 4'-phosphopantothenate to form 4-phosphopantothenoylcysteine. In the second step the latter compound is decarboxylated to form 4'-phosphopantotheine.</text>
</comment>
<dbReference type="InterPro" id="IPR003382">
    <property type="entry name" value="Flavoprotein"/>
</dbReference>
<dbReference type="GO" id="GO:0015937">
    <property type="term" value="P:coenzyme A biosynthetic process"/>
    <property type="evidence" value="ECO:0007669"/>
    <property type="project" value="UniProtKB-UniRule"/>
</dbReference>
<comment type="similarity">
    <text evidence="3 4">In the C-terminal section; belongs to the PPC synthetase family.</text>
</comment>
<proteinExistence type="inferred from homology"/>
<keyword evidence="3" id="KW-0511">Multifunctional enzyme</keyword>
<dbReference type="GO" id="GO:0015941">
    <property type="term" value="P:pantothenate catabolic process"/>
    <property type="evidence" value="ECO:0007669"/>
    <property type="project" value="InterPro"/>
</dbReference>
<feature type="domain" description="DNA/pantothenate metabolism flavoprotein C-terminal" evidence="6">
    <location>
        <begin position="202"/>
        <end position="417"/>
    </location>
</feature>
<evidence type="ECO:0000256" key="4">
    <source>
        <dbReference type="RuleBase" id="RU364078"/>
    </source>
</evidence>
<feature type="binding site" evidence="3">
    <location>
        <begin position="323"/>
        <end position="326"/>
    </location>
    <ligand>
        <name>CTP</name>
        <dbReference type="ChEBI" id="CHEBI:37563"/>
    </ligand>
</feature>
<comment type="pathway">
    <text evidence="3 4">Cofactor biosynthesis; coenzyme A biosynthesis; CoA from (R)-pantothenate: step 2/5.</text>
</comment>
<dbReference type="Gene3D" id="3.40.50.10300">
    <property type="entry name" value="CoaB-like"/>
    <property type="match status" value="1"/>
</dbReference>
<dbReference type="SUPFAM" id="SSF52507">
    <property type="entry name" value="Homo-oligomeric flavin-containing Cys decarboxylases, HFCD"/>
    <property type="match status" value="1"/>
</dbReference>
<dbReference type="GO" id="GO:0004633">
    <property type="term" value="F:phosphopantothenoylcysteine decarboxylase activity"/>
    <property type="evidence" value="ECO:0007669"/>
    <property type="project" value="UniProtKB-UniRule"/>
</dbReference>
<evidence type="ECO:0000259" key="5">
    <source>
        <dbReference type="Pfam" id="PF02441"/>
    </source>
</evidence>
<evidence type="ECO:0000259" key="6">
    <source>
        <dbReference type="Pfam" id="PF04127"/>
    </source>
</evidence>
<comment type="pathway">
    <text evidence="3 4">Cofactor biosynthesis; coenzyme A biosynthesis; CoA from (R)-pantothenate: step 3/5.</text>
</comment>
<reference evidence="7 8" key="1">
    <citation type="submission" date="2016-04" db="EMBL/GenBank/DDBJ databases">
        <title>Peptidophaga gingivicola gen. nov., sp. nov., isolated from human subgingival plaque.</title>
        <authorList>
            <person name="Beall C.J."/>
            <person name="Mokrzan E.M."/>
            <person name="Griffen A.L."/>
            <person name="Leys E.J."/>
        </authorList>
    </citation>
    <scope>NUCLEOTIDE SEQUENCE [LARGE SCALE GENOMIC DNA]</scope>
    <source>
        <strain evidence="7 8">BA112</strain>
    </source>
</reference>
<dbReference type="PANTHER" id="PTHR14359">
    <property type="entry name" value="HOMO-OLIGOMERIC FLAVIN CONTAINING CYS DECARBOXYLASE FAMILY"/>
    <property type="match status" value="1"/>
</dbReference>
<keyword evidence="3 4" id="KW-0288">FMN</keyword>